<dbReference type="Proteomes" id="UP000612055">
    <property type="component" value="Unassembled WGS sequence"/>
</dbReference>
<dbReference type="Pfam" id="PF13884">
    <property type="entry name" value="Peptidase_S74"/>
    <property type="match status" value="1"/>
</dbReference>
<evidence type="ECO:0000259" key="1">
    <source>
        <dbReference type="PROSITE" id="PS51688"/>
    </source>
</evidence>
<dbReference type="OrthoDB" id="125614at2759"/>
<keyword evidence="3" id="KW-1185">Reference proteome</keyword>
<gene>
    <name evidence="2" type="ORF">HYH03_011078</name>
</gene>
<feature type="domain" description="Peptidase S74" evidence="1">
    <location>
        <begin position="286"/>
        <end position="374"/>
    </location>
</feature>
<accession>A0A835XSL1</accession>
<comment type="caution">
    <text evidence="2">The sequence shown here is derived from an EMBL/GenBank/DDBJ whole genome shotgun (WGS) entry which is preliminary data.</text>
</comment>
<dbReference type="EMBL" id="JAEHOE010000061">
    <property type="protein sequence ID" value="KAG2490442.1"/>
    <property type="molecule type" value="Genomic_DNA"/>
</dbReference>
<protein>
    <recommendedName>
        <fullName evidence="1">Peptidase S74 domain-containing protein</fullName>
    </recommendedName>
</protein>
<name>A0A835XSL1_9CHLO</name>
<sequence>MRGVFTDTLTAGSYALAAGGALLLDSFTSSSASNAATAAALSNVYNSSLRLTGGSVDGSVTVTGTLTAGSLTAGSYALAMGGSLLLDSFASSSASNAATAAALSNAYGSSLRTSGGMVAGNLSVAGNFTVTGTTTTLNTQELTVADNIIVLNQGFSNATPPTTFLSGICVNRGTESNYYFMLEEASQYFKVSTSNALQAVCTRDDNLSAGFPYFDPATKKLVSRSLSNSDVVDAPWLFATSNNGLKNTYFTTNSNGPFTGIGTSNPDYKLTVNGQIYTSDDIVAFSDRRLKTDLVVIPDALDKVRQLSGYTFTKVGSTRVTAGLVAQEVQAVLPEVVYQNEQGYLSIAYGNVVALLVEAVKALDARVATLLPAA</sequence>
<organism evidence="2 3">
    <name type="scientific">Edaphochlamys debaryana</name>
    <dbReference type="NCBI Taxonomy" id="47281"/>
    <lineage>
        <taxon>Eukaryota</taxon>
        <taxon>Viridiplantae</taxon>
        <taxon>Chlorophyta</taxon>
        <taxon>core chlorophytes</taxon>
        <taxon>Chlorophyceae</taxon>
        <taxon>CS clade</taxon>
        <taxon>Chlamydomonadales</taxon>
        <taxon>Chlamydomonadales incertae sedis</taxon>
        <taxon>Edaphochlamys</taxon>
    </lineage>
</organism>
<proteinExistence type="predicted"/>
<dbReference type="PROSITE" id="PS51688">
    <property type="entry name" value="ICA"/>
    <property type="match status" value="1"/>
</dbReference>
<dbReference type="AlphaFoldDB" id="A0A835XSL1"/>
<evidence type="ECO:0000313" key="3">
    <source>
        <dbReference type="Proteomes" id="UP000612055"/>
    </source>
</evidence>
<dbReference type="InterPro" id="IPR030392">
    <property type="entry name" value="S74_ICA"/>
</dbReference>
<evidence type="ECO:0000313" key="2">
    <source>
        <dbReference type="EMBL" id="KAG2490442.1"/>
    </source>
</evidence>
<reference evidence="2" key="1">
    <citation type="journal article" date="2020" name="bioRxiv">
        <title>Comparative genomics of Chlamydomonas.</title>
        <authorList>
            <person name="Craig R.J."/>
            <person name="Hasan A.R."/>
            <person name="Ness R.W."/>
            <person name="Keightley P.D."/>
        </authorList>
    </citation>
    <scope>NUCLEOTIDE SEQUENCE</scope>
    <source>
        <strain evidence="2">CCAP 11/70</strain>
    </source>
</reference>